<sequence>MNKLYDIDFPLWSKQQAQLLREGKFNELDLEHLIEEVEELGKSEYKTCRSYAILIMIYLLCLRYWETEKDYNERHWNSELYNFRLLLQKNLSNSIKNKLLQSWNELYQEAAKDFKDKTGLIAPQDCPFSTEEILG</sequence>
<evidence type="ECO:0008006" key="3">
    <source>
        <dbReference type="Google" id="ProtNLM"/>
    </source>
</evidence>
<dbReference type="Proteomes" id="UP000002384">
    <property type="component" value="Chromosome"/>
</dbReference>
<reference evidence="2" key="1">
    <citation type="journal article" date="2011" name="MBio">
        <title>Novel metabolic attributes of the genus Cyanothece, comprising a group of unicellular nitrogen-fixing Cyanobacteria.</title>
        <authorList>
            <person name="Bandyopadhyay A."/>
            <person name="Elvitigala T."/>
            <person name="Welsh E."/>
            <person name="Stockel J."/>
            <person name="Liberton M."/>
            <person name="Min H."/>
            <person name="Sherman L.A."/>
            <person name="Pakrasi H.B."/>
        </authorList>
    </citation>
    <scope>NUCLEOTIDE SEQUENCE [LARGE SCALE GENOMIC DNA]</scope>
    <source>
        <strain evidence="2">PCC 7424</strain>
    </source>
</reference>
<dbReference type="eggNOG" id="COG2442">
    <property type="taxonomic scope" value="Bacteria"/>
</dbReference>
<accession>B7KHD7</accession>
<dbReference type="RefSeq" id="WP_012598293.1">
    <property type="nucleotide sequence ID" value="NC_011729.1"/>
</dbReference>
<protein>
    <recommendedName>
        <fullName evidence="3">DUF29 domain-containing protein</fullName>
    </recommendedName>
</protein>
<keyword evidence="2" id="KW-1185">Reference proteome</keyword>
<dbReference type="InterPro" id="IPR002636">
    <property type="entry name" value="DUF29"/>
</dbReference>
<dbReference type="Pfam" id="PF01724">
    <property type="entry name" value="DUF29"/>
    <property type="match status" value="1"/>
</dbReference>
<dbReference type="PANTHER" id="PTHR34235">
    <property type="entry name" value="SLR1203 PROTEIN-RELATED"/>
    <property type="match status" value="1"/>
</dbReference>
<proteinExistence type="predicted"/>
<dbReference type="EMBL" id="CP001291">
    <property type="protein sequence ID" value="ACK69346.1"/>
    <property type="molecule type" value="Genomic_DNA"/>
</dbReference>
<dbReference type="HOGENOM" id="CLU_116670_1_0_3"/>
<dbReference type="KEGG" id="cyc:PCC7424_0890"/>
<dbReference type="Gene3D" id="1.20.1220.20">
    <property type="entry name" value="Uncharcterised protein PF01724"/>
    <property type="match status" value="1"/>
</dbReference>
<dbReference type="PANTHER" id="PTHR34235:SF3">
    <property type="entry name" value="SLR1203 PROTEIN"/>
    <property type="match status" value="1"/>
</dbReference>
<dbReference type="STRING" id="65393.PCC7424_0890"/>
<name>B7KHD7_GLOC7</name>
<dbReference type="OrthoDB" id="5769308at2"/>
<evidence type="ECO:0000313" key="1">
    <source>
        <dbReference type="EMBL" id="ACK69346.1"/>
    </source>
</evidence>
<gene>
    <name evidence="1" type="ordered locus">PCC7424_0890</name>
</gene>
<organism evidence="1 2">
    <name type="scientific">Gloeothece citriformis (strain PCC 7424)</name>
    <name type="common">Cyanothece sp. (strain PCC 7424)</name>
    <dbReference type="NCBI Taxonomy" id="65393"/>
    <lineage>
        <taxon>Bacteria</taxon>
        <taxon>Bacillati</taxon>
        <taxon>Cyanobacteriota</taxon>
        <taxon>Cyanophyceae</taxon>
        <taxon>Oscillatoriophycideae</taxon>
        <taxon>Chroococcales</taxon>
        <taxon>Aphanothecaceae</taxon>
        <taxon>Gloeothece</taxon>
        <taxon>Gloeothece citriformis</taxon>
    </lineage>
</organism>
<dbReference type="AlphaFoldDB" id="B7KHD7"/>
<evidence type="ECO:0000313" key="2">
    <source>
        <dbReference type="Proteomes" id="UP000002384"/>
    </source>
</evidence>